<dbReference type="InterPro" id="IPR010920">
    <property type="entry name" value="LSM_dom_sf"/>
</dbReference>
<dbReference type="GO" id="GO:0000387">
    <property type="term" value="P:spliceosomal snRNP assembly"/>
    <property type="evidence" value="ECO:0007669"/>
    <property type="project" value="UniProtKB-UniRule"/>
</dbReference>
<dbReference type="PANTHER" id="PTHR23338">
    <property type="entry name" value="SMALL NUCLEAR RIBONUCLEOPROTEIN SM"/>
    <property type="match status" value="1"/>
</dbReference>
<sequence>MSAGIPVKLLNEAQGHIITLELTTGEVYRGKLIESEDNMNLQLYDITITARSGTVSHLQQVFIRGSKIKFIVVPDILRNAPIFNKDFVKPKPPIRGPRRR</sequence>
<dbReference type="GO" id="GO:0005682">
    <property type="term" value="C:U5 snRNP"/>
    <property type="evidence" value="ECO:0007669"/>
    <property type="project" value="EnsemblFungi"/>
</dbReference>
<dbReference type="InterPro" id="IPR001163">
    <property type="entry name" value="Sm_dom_euk/arc"/>
</dbReference>
<dbReference type="FunFam" id="2.30.30.100:FF:000002">
    <property type="entry name" value="Small nuclear ribonucleoprotein Sm D3"/>
    <property type="match status" value="1"/>
</dbReference>
<gene>
    <name evidence="11" type="ORF">BABINDRAFT_160764</name>
</gene>
<evidence type="ECO:0000256" key="2">
    <source>
        <dbReference type="ARBA" id="ARBA00004514"/>
    </source>
</evidence>
<evidence type="ECO:0000256" key="3">
    <source>
        <dbReference type="ARBA" id="ARBA00008146"/>
    </source>
</evidence>
<evidence type="ECO:0000313" key="12">
    <source>
        <dbReference type="Proteomes" id="UP000094336"/>
    </source>
</evidence>
<keyword evidence="5 9" id="KW-0507">mRNA processing</keyword>
<dbReference type="CDD" id="cd01721">
    <property type="entry name" value="Sm_D3"/>
    <property type="match status" value="1"/>
</dbReference>
<dbReference type="GO" id="GO:0046540">
    <property type="term" value="C:U4/U6 x U5 tri-snRNP complex"/>
    <property type="evidence" value="ECO:0007669"/>
    <property type="project" value="EnsemblFungi"/>
</dbReference>
<keyword evidence="6 9" id="KW-0508">mRNA splicing</keyword>
<dbReference type="GO" id="GO:0005829">
    <property type="term" value="C:cytosol"/>
    <property type="evidence" value="ECO:0007669"/>
    <property type="project" value="UniProtKB-SubCell"/>
</dbReference>
<accession>A0A1E3QSK2</accession>
<evidence type="ECO:0000256" key="1">
    <source>
        <dbReference type="ARBA" id="ARBA00004123"/>
    </source>
</evidence>
<keyword evidence="8 9" id="KW-0687">Ribonucleoprotein</keyword>
<organism evidence="11 12">
    <name type="scientific">Babjeviella inositovora NRRL Y-12698</name>
    <dbReference type="NCBI Taxonomy" id="984486"/>
    <lineage>
        <taxon>Eukaryota</taxon>
        <taxon>Fungi</taxon>
        <taxon>Dikarya</taxon>
        <taxon>Ascomycota</taxon>
        <taxon>Saccharomycotina</taxon>
        <taxon>Pichiomycetes</taxon>
        <taxon>Serinales incertae sedis</taxon>
        <taxon>Babjeviella</taxon>
    </lineage>
</organism>
<keyword evidence="12" id="KW-1185">Reference proteome</keyword>
<protein>
    <recommendedName>
        <fullName evidence="9">Small nuclear ribonucleoprotein Sm D3</fullName>
        <shortName evidence="9">Sm-D3</shortName>
    </recommendedName>
    <alternativeName>
        <fullName evidence="9">snRNP core protein D3</fullName>
    </alternativeName>
</protein>
<dbReference type="GO" id="GO:0005687">
    <property type="term" value="C:U4 snRNP"/>
    <property type="evidence" value="ECO:0007669"/>
    <property type="project" value="EnsemblFungi"/>
</dbReference>
<proteinExistence type="inferred from homology"/>
<feature type="domain" description="Sm" evidence="10">
    <location>
        <begin position="5"/>
        <end position="77"/>
    </location>
</feature>
<reference evidence="12" key="1">
    <citation type="submission" date="2016-05" db="EMBL/GenBank/DDBJ databases">
        <title>Comparative genomics of biotechnologically important yeasts.</title>
        <authorList>
            <consortium name="DOE Joint Genome Institute"/>
            <person name="Riley R."/>
            <person name="Haridas S."/>
            <person name="Wolfe K.H."/>
            <person name="Lopes M.R."/>
            <person name="Hittinger C.T."/>
            <person name="Goker M."/>
            <person name="Salamov A."/>
            <person name="Wisecaver J."/>
            <person name="Long T.M."/>
            <person name="Aerts A.L."/>
            <person name="Barry K."/>
            <person name="Choi C."/>
            <person name="Clum A."/>
            <person name="Coughlan A.Y."/>
            <person name="Deshpande S."/>
            <person name="Douglass A.P."/>
            <person name="Hanson S.J."/>
            <person name="Klenk H.-P."/>
            <person name="Labutti K."/>
            <person name="Lapidus A."/>
            <person name="Lindquist E."/>
            <person name="Lipzen A."/>
            <person name="Meier-Kolthoff J.P."/>
            <person name="Ohm R.A."/>
            <person name="Otillar R.P."/>
            <person name="Pangilinan J."/>
            <person name="Peng Y."/>
            <person name="Rokas A."/>
            <person name="Rosa C.A."/>
            <person name="Scheuner C."/>
            <person name="Sibirny A.A."/>
            <person name="Slot J.C."/>
            <person name="Stielow J.B."/>
            <person name="Sun H."/>
            <person name="Kurtzman C.P."/>
            <person name="Blackwell M."/>
            <person name="Grigoriev I.V."/>
            <person name="Jeffries T.W."/>
        </authorList>
    </citation>
    <scope>NUCLEOTIDE SEQUENCE [LARGE SCALE GENOMIC DNA]</scope>
    <source>
        <strain evidence="12">NRRL Y-12698</strain>
    </source>
</reference>
<dbReference type="SUPFAM" id="SSF50182">
    <property type="entry name" value="Sm-like ribonucleoproteins"/>
    <property type="match status" value="1"/>
</dbReference>
<dbReference type="GO" id="GO:0036261">
    <property type="term" value="P:7-methylguanosine cap hypermethylation"/>
    <property type="evidence" value="ECO:0007669"/>
    <property type="project" value="EnsemblFungi"/>
</dbReference>
<dbReference type="InterPro" id="IPR047575">
    <property type="entry name" value="Sm"/>
</dbReference>
<evidence type="ECO:0000256" key="4">
    <source>
        <dbReference type="ARBA" id="ARBA00022490"/>
    </source>
</evidence>
<dbReference type="STRING" id="984486.A0A1E3QSK2"/>
<evidence type="ECO:0000256" key="5">
    <source>
        <dbReference type="ARBA" id="ARBA00022664"/>
    </source>
</evidence>
<name>A0A1E3QSK2_9ASCO</name>
<evidence type="ECO:0000256" key="9">
    <source>
        <dbReference type="RuleBase" id="RU365050"/>
    </source>
</evidence>
<comment type="subcellular location">
    <subcellularLocation>
        <location evidence="2">Cytoplasm</location>
        <location evidence="2">Cytosol</location>
    </subcellularLocation>
    <subcellularLocation>
        <location evidence="1 9">Nucleus</location>
    </subcellularLocation>
</comment>
<evidence type="ECO:0000256" key="6">
    <source>
        <dbReference type="ARBA" id="ARBA00023187"/>
    </source>
</evidence>
<dbReference type="Proteomes" id="UP000094336">
    <property type="component" value="Unassembled WGS sequence"/>
</dbReference>
<evidence type="ECO:0000256" key="7">
    <source>
        <dbReference type="ARBA" id="ARBA00023242"/>
    </source>
</evidence>
<dbReference type="GO" id="GO:0071004">
    <property type="term" value="C:U2-type prespliceosome"/>
    <property type="evidence" value="ECO:0007669"/>
    <property type="project" value="EnsemblFungi"/>
</dbReference>
<dbReference type="Gene3D" id="2.30.30.100">
    <property type="match status" value="1"/>
</dbReference>
<comment type="similarity">
    <text evidence="3 9">Belongs to the snRNP core protein family.</text>
</comment>
<dbReference type="GO" id="GO:0000243">
    <property type="term" value="C:commitment complex"/>
    <property type="evidence" value="ECO:0007669"/>
    <property type="project" value="EnsemblFungi"/>
</dbReference>
<evidence type="ECO:0000259" key="10">
    <source>
        <dbReference type="PROSITE" id="PS52002"/>
    </source>
</evidence>
<dbReference type="GO" id="GO:0000974">
    <property type="term" value="C:Prp19 complex"/>
    <property type="evidence" value="ECO:0007669"/>
    <property type="project" value="EnsemblFungi"/>
</dbReference>
<dbReference type="Pfam" id="PF01423">
    <property type="entry name" value="LSM"/>
    <property type="match status" value="1"/>
</dbReference>
<dbReference type="OrthoDB" id="6425924at2759"/>
<dbReference type="PROSITE" id="PS52002">
    <property type="entry name" value="SM"/>
    <property type="match status" value="1"/>
</dbReference>
<dbReference type="GO" id="GO:0005685">
    <property type="term" value="C:U1 snRNP"/>
    <property type="evidence" value="ECO:0007669"/>
    <property type="project" value="EnsemblFungi"/>
</dbReference>
<dbReference type="RefSeq" id="XP_018985812.1">
    <property type="nucleotide sequence ID" value="XM_019128433.1"/>
</dbReference>
<keyword evidence="7 9" id="KW-0539">Nucleus</keyword>
<dbReference type="AlphaFoldDB" id="A0A1E3QSK2"/>
<dbReference type="GO" id="GO:0003729">
    <property type="term" value="F:mRNA binding"/>
    <property type="evidence" value="ECO:0007669"/>
    <property type="project" value="EnsemblFungi"/>
</dbReference>
<evidence type="ECO:0000256" key="8">
    <source>
        <dbReference type="ARBA" id="ARBA00023274"/>
    </source>
</evidence>
<evidence type="ECO:0000313" key="11">
    <source>
        <dbReference type="EMBL" id="ODQ80484.1"/>
    </source>
</evidence>
<keyword evidence="4" id="KW-0963">Cytoplasm</keyword>
<dbReference type="EMBL" id="KV454429">
    <property type="protein sequence ID" value="ODQ80484.1"/>
    <property type="molecule type" value="Genomic_DNA"/>
</dbReference>
<dbReference type="InterPro" id="IPR027141">
    <property type="entry name" value="LSm4/Sm_D1/D3"/>
</dbReference>
<dbReference type="GeneID" id="30146286"/>
<dbReference type="InterPro" id="IPR034099">
    <property type="entry name" value="SmD3"/>
</dbReference>
<dbReference type="SMART" id="SM00651">
    <property type="entry name" value="Sm"/>
    <property type="match status" value="1"/>
</dbReference>